<protein>
    <submittedName>
        <fullName evidence="1">Uncharacterized protein</fullName>
    </submittedName>
</protein>
<proteinExistence type="predicted"/>
<sequence>MLNFRNGLLIRLPSSLTARRPKLYWFIRNGHHSLTTSSLYCRKLLSPTFFRFLVLSPYGALLSVPFQFISCPVRAMCSGSSDLSVSIFLQNL</sequence>
<name>A0A448XCV1_9PLAT</name>
<dbReference type="Proteomes" id="UP000784294">
    <property type="component" value="Unassembled WGS sequence"/>
</dbReference>
<organism evidence="1 2">
    <name type="scientific">Protopolystoma xenopodis</name>
    <dbReference type="NCBI Taxonomy" id="117903"/>
    <lineage>
        <taxon>Eukaryota</taxon>
        <taxon>Metazoa</taxon>
        <taxon>Spiralia</taxon>
        <taxon>Lophotrochozoa</taxon>
        <taxon>Platyhelminthes</taxon>
        <taxon>Monogenea</taxon>
        <taxon>Polyopisthocotylea</taxon>
        <taxon>Polystomatidea</taxon>
        <taxon>Polystomatidae</taxon>
        <taxon>Protopolystoma</taxon>
    </lineage>
</organism>
<comment type="caution">
    <text evidence="1">The sequence shown here is derived from an EMBL/GenBank/DDBJ whole genome shotgun (WGS) entry which is preliminary data.</text>
</comment>
<dbReference type="AlphaFoldDB" id="A0A448XCV1"/>
<keyword evidence="2" id="KW-1185">Reference proteome</keyword>
<accession>A0A448XCV1</accession>
<evidence type="ECO:0000313" key="2">
    <source>
        <dbReference type="Proteomes" id="UP000784294"/>
    </source>
</evidence>
<dbReference type="EMBL" id="CAAALY010246601">
    <property type="protein sequence ID" value="VEL33880.1"/>
    <property type="molecule type" value="Genomic_DNA"/>
</dbReference>
<gene>
    <name evidence="1" type="ORF">PXEA_LOCUS27320</name>
</gene>
<reference evidence="1" key="1">
    <citation type="submission" date="2018-11" db="EMBL/GenBank/DDBJ databases">
        <authorList>
            <consortium name="Pathogen Informatics"/>
        </authorList>
    </citation>
    <scope>NUCLEOTIDE SEQUENCE</scope>
</reference>
<evidence type="ECO:0000313" key="1">
    <source>
        <dbReference type="EMBL" id="VEL33880.1"/>
    </source>
</evidence>